<evidence type="ECO:0000313" key="3">
    <source>
        <dbReference type="Proteomes" id="UP000008206"/>
    </source>
</evidence>
<keyword evidence="3" id="KW-1185">Reference proteome</keyword>
<dbReference type="PROSITE" id="PS50206">
    <property type="entry name" value="RHODANESE_3"/>
    <property type="match status" value="1"/>
</dbReference>
<dbReference type="EMBL" id="CP002198">
    <property type="protein sequence ID" value="ADN14756.1"/>
    <property type="molecule type" value="Genomic_DNA"/>
</dbReference>
<dbReference type="Pfam" id="PF00581">
    <property type="entry name" value="Rhodanese"/>
    <property type="match status" value="1"/>
</dbReference>
<reference evidence="3" key="1">
    <citation type="journal article" date="2011" name="MBio">
        <title>Novel metabolic attributes of the genus Cyanothece, comprising a group of unicellular nitrogen-fixing Cyanobacteria.</title>
        <authorList>
            <person name="Bandyopadhyay A."/>
            <person name="Elvitigala T."/>
            <person name="Welsh E."/>
            <person name="Stockel J."/>
            <person name="Liberton M."/>
            <person name="Min H."/>
            <person name="Sherman L.A."/>
            <person name="Pakrasi H.B."/>
        </authorList>
    </citation>
    <scope>NUCLEOTIDE SEQUENCE [LARGE SCALE GENOMIC DNA]</scope>
    <source>
        <strain evidence="3">PCC 7822</strain>
    </source>
</reference>
<dbReference type="CDD" id="cd00158">
    <property type="entry name" value="RHOD"/>
    <property type="match status" value="1"/>
</dbReference>
<dbReference type="HOGENOM" id="CLU_089574_9_1_3"/>
<dbReference type="RefSeq" id="WP_013322861.1">
    <property type="nucleotide sequence ID" value="NC_014501.1"/>
</dbReference>
<dbReference type="AlphaFoldDB" id="E0U5P3"/>
<dbReference type="STRING" id="497965.Cyan7822_2794"/>
<sequence>MSVLAGIPIPRTLKAKSRIYDLKNRLDWGEPALTIIDVRDRKDYNISHITGAVSMPMNELVRRCLTSLELSRDIYIYGYTDEVTTEAAALLLEVGYINVTELEGGLAAWKAADFPVEGINIAIIA</sequence>
<dbReference type="InterPro" id="IPR001763">
    <property type="entry name" value="Rhodanese-like_dom"/>
</dbReference>
<dbReference type="KEGG" id="cyj:Cyan7822_2794"/>
<dbReference type="Gene3D" id="3.40.250.10">
    <property type="entry name" value="Rhodanese-like domain"/>
    <property type="match status" value="1"/>
</dbReference>
<name>E0U5P3_GLOV7</name>
<dbReference type="SMART" id="SM00450">
    <property type="entry name" value="RHOD"/>
    <property type="match status" value="1"/>
</dbReference>
<dbReference type="PANTHER" id="PTHR43031:SF1">
    <property type="entry name" value="PYRIDINE NUCLEOTIDE-DISULPHIDE OXIDOREDUCTASE"/>
    <property type="match status" value="1"/>
</dbReference>
<feature type="domain" description="Rhodanese" evidence="1">
    <location>
        <begin position="29"/>
        <end position="118"/>
    </location>
</feature>
<protein>
    <submittedName>
        <fullName evidence="2">Rhodanese domain protein</fullName>
    </submittedName>
</protein>
<organism evidence="2 3">
    <name type="scientific">Gloeothece verrucosa (strain PCC 7822)</name>
    <name type="common">Cyanothece sp. (strain PCC 7822)</name>
    <dbReference type="NCBI Taxonomy" id="497965"/>
    <lineage>
        <taxon>Bacteria</taxon>
        <taxon>Bacillati</taxon>
        <taxon>Cyanobacteriota</taxon>
        <taxon>Cyanophyceae</taxon>
        <taxon>Oscillatoriophycideae</taxon>
        <taxon>Chroococcales</taxon>
        <taxon>Aphanothecaceae</taxon>
        <taxon>Gloeothece</taxon>
        <taxon>Gloeothece verrucosa</taxon>
    </lineage>
</organism>
<accession>E0U5P3</accession>
<evidence type="ECO:0000259" key="1">
    <source>
        <dbReference type="PROSITE" id="PS50206"/>
    </source>
</evidence>
<gene>
    <name evidence="2" type="ordered locus">Cyan7822_2794</name>
</gene>
<dbReference type="OrthoDB" id="513390at2"/>
<dbReference type="InterPro" id="IPR036873">
    <property type="entry name" value="Rhodanese-like_dom_sf"/>
</dbReference>
<dbReference type="SUPFAM" id="SSF52821">
    <property type="entry name" value="Rhodanese/Cell cycle control phosphatase"/>
    <property type="match status" value="1"/>
</dbReference>
<proteinExistence type="predicted"/>
<dbReference type="eggNOG" id="COG0607">
    <property type="taxonomic scope" value="Bacteria"/>
</dbReference>
<evidence type="ECO:0000313" key="2">
    <source>
        <dbReference type="EMBL" id="ADN14756.1"/>
    </source>
</evidence>
<dbReference type="InterPro" id="IPR050229">
    <property type="entry name" value="GlpE_sulfurtransferase"/>
</dbReference>
<dbReference type="Proteomes" id="UP000008206">
    <property type="component" value="Chromosome"/>
</dbReference>
<dbReference type="PANTHER" id="PTHR43031">
    <property type="entry name" value="FAD-DEPENDENT OXIDOREDUCTASE"/>
    <property type="match status" value="1"/>
</dbReference>